<dbReference type="GO" id="GO:0009507">
    <property type="term" value="C:chloroplast"/>
    <property type="evidence" value="ECO:0007669"/>
    <property type="project" value="EnsemblPlants"/>
</dbReference>
<dbReference type="OMA" id="EPNYAGW"/>
<sequence>MAGTLIPSSNKLVQHTEETLTQPPPNTLDFPIPLTRHPPPISKQVELDRAMAASAKSGFSITKSDVIYEDQWLIAINKPSGVYCDHVLASIPRLLGVSPESSGAENPLELHLGNRLDRDTSGVMLITKLHKVAGKLVQAFTEHRVKKTYIALCIGLAPQWEEIALKSGHGRSKFGAWRVYSASDIGRTLPGGSVVREMVTSFKVLSVNGLSSENIDFIEKRNEMLIVRDEGSKISSTHDAKDEILIRAYPQSGRTHQIRLHCQYLGIPLRGDVKYEGPHEWKEKTYDYHALHAENLSFDHPVTGSLMEFHAPLPSWAREALSCTKG</sequence>
<dbReference type="InterPro" id="IPR050188">
    <property type="entry name" value="RluA_PseudoU_synthase"/>
</dbReference>
<dbReference type="SUPFAM" id="SSF55120">
    <property type="entry name" value="Pseudouridine synthase"/>
    <property type="match status" value="1"/>
</dbReference>
<dbReference type="GO" id="GO:0003723">
    <property type="term" value="F:RNA binding"/>
    <property type="evidence" value="ECO:0007669"/>
    <property type="project" value="InterPro"/>
</dbReference>
<dbReference type="PANTHER" id="PTHR21600:SF47">
    <property type="entry name" value="RNA PSEUDOURIDINE SYNTHASE 1"/>
    <property type="match status" value="1"/>
</dbReference>
<evidence type="ECO:0000256" key="1">
    <source>
        <dbReference type="SAM" id="MobiDB-lite"/>
    </source>
</evidence>
<feature type="compositionally biased region" description="Polar residues" evidence="1">
    <location>
        <begin position="1"/>
        <end position="13"/>
    </location>
</feature>
<name>U5D8M8_AMBTC</name>
<dbReference type="EMBL" id="KI392405">
    <property type="protein sequence ID" value="ERN16743.1"/>
    <property type="molecule type" value="Genomic_DNA"/>
</dbReference>
<keyword evidence="4" id="KW-1185">Reference proteome</keyword>
<dbReference type="STRING" id="13333.U5D8M8"/>
<dbReference type="InterPro" id="IPR020103">
    <property type="entry name" value="PsdUridine_synth_cat_dom_sf"/>
</dbReference>
<dbReference type="AlphaFoldDB" id="U5D8M8"/>
<feature type="domain" description="Pseudouridine synthase RsuA/RluA-like" evidence="2">
    <location>
        <begin position="73"/>
        <end position="263"/>
    </location>
</feature>
<dbReference type="Proteomes" id="UP000017836">
    <property type="component" value="Unassembled WGS sequence"/>
</dbReference>
<dbReference type="GO" id="GO:0000455">
    <property type="term" value="P:enzyme-directed rRNA pseudouridine synthesis"/>
    <property type="evidence" value="ECO:0000318"/>
    <property type="project" value="GO_Central"/>
</dbReference>
<dbReference type="eggNOG" id="KOG1919">
    <property type="taxonomic scope" value="Eukaryota"/>
</dbReference>
<reference evidence="4" key="1">
    <citation type="journal article" date="2013" name="Science">
        <title>The Amborella genome and the evolution of flowering plants.</title>
        <authorList>
            <consortium name="Amborella Genome Project"/>
        </authorList>
    </citation>
    <scope>NUCLEOTIDE SEQUENCE [LARGE SCALE GENOMIC DNA]</scope>
</reference>
<organism evidence="3 4">
    <name type="scientific">Amborella trichopoda</name>
    <dbReference type="NCBI Taxonomy" id="13333"/>
    <lineage>
        <taxon>Eukaryota</taxon>
        <taxon>Viridiplantae</taxon>
        <taxon>Streptophyta</taxon>
        <taxon>Embryophyta</taxon>
        <taxon>Tracheophyta</taxon>
        <taxon>Spermatophyta</taxon>
        <taxon>Magnoliopsida</taxon>
        <taxon>Amborellales</taxon>
        <taxon>Amborellaceae</taxon>
        <taxon>Amborella</taxon>
    </lineage>
</organism>
<feature type="region of interest" description="Disordered" evidence="1">
    <location>
        <begin position="1"/>
        <end position="31"/>
    </location>
</feature>
<dbReference type="PANTHER" id="PTHR21600">
    <property type="entry name" value="MITOCHONDRIAL RNA PSEUDOURIDINE SYNTHASE"/>
    <property type="match status" value="1"/>
</dbReference>
<evidence type="ECO:0000313" key="4">
    <source>
        <dbReference type="Proteomes" id="UP000017836"/>
    </source>
</evidence>
<dbReference type="InterPro" id="IPR006145">
    <property type="entry name" value="PsdUridine_synth_RsuA/RluA"/>
</dbReference>
<evidence type="ECO:0000313" key="3">
    <source>
        <dbReference type="EMBL" id="ERN16743.1"/>
    </source>
</evidence>
<protein>
    <recommendedName>
        <fullName evidence="2">Pseudouridine synthase RsuA/RluA-like domain-containing protein</fullName>
    </recommendedName>
</protein>
<gene>
    <name evidence="3" type="ORF">AMTR_s00057p00025150</name>
</gene>
<dbReference type="CDD" id="cd02869">
    <property type="entry name" value="PseudoU_synth_RluA_like"/>
    <property type="match status" value="1"/>
</dbReference>
<dbReference type="HOGENOM" id="CLU_063147_0_0_1"/>
<dbReference type="Gramene" id="ERN16743">
    <property type="protein sequence ID" value="ERN16743"/>
    <property type="gene ID" value="AMTR_s00057p00025150"/>
</dbReference>
<dbReference type="Pfam" id="PF00849">
    <property type="entry name" value="PseudoU_synth_2"/>
    <property type="match status" value="1"/>
</dbReference>
<dbReference type="OrthoDB" id="418349at2759"/>
<dbReference type="GO" id="GO:0009982">
    <property type="term" value="F:pseudouridine synthase activity"/>
    <property type="evidence" value="ECO:0000318"/>
    <property type="project" value="GO_Central"/>
</dbReference>
<dbReference type="KEGG" id="atr:18445064"/>
<evidence type="ECO:0000259" key="2">
    <source>
        <dbReference type="Pfam" id="PF00849"/>
    </source>
</evidence>
<proteinExistence type="predicted"/>
<dbReference type="Gene3D" id="3.30.2350.10">
    <property type="entry name" value="Pseudouridine synthase"/>
    <property type="match status" value="1"/>
</dbReference>
<accession>U5D8M8</accession>